<gene>
    <name evidence="1" type="ORF">DI533_07935</name>
</gene>
<dbReference type="GO" id="GO:0020037">
    <property type="term" value="F:heme binding"/>
    <property type="evidence" value="ECO:0007669"/>
    <property type="project" value="InterPro"/>
</dbReference>
<dbReference type="AlphaFoldDB" id="A0A2W5SD54"/>
<dbReference type="InterPro" id="IPR036909">
    <property type="entry name" value="Cyt_c-like_dom_sf"/>
</dbReference>
<name>A0A2W5SD54_CERSP</name>
<dbReference type="SUPFAM" id="SSF46626">
    <property type="entry name" value="Cytochrome c"/>
    <property type="match status" value="1"/>
</dbReference>
<evidence type="ECO:0000313" key="2">
    <source>
        <dbReference type="Proteomes" id="UP000248975"/>
    </source>
</evidence>
<dbReference type="EMBL" id="QFQS01000001">
    <property type="protein sequence ID" value="PZR01069.1"/>
    <property type="molecule type" value="Genomic_DNA"/>
</dbReference>
<evidence type="ECO:0000313" key="1">
    <source>
        <dbReference type="EMBL" id="PZR01069.1"/>
    </source>
</evidence>
<dbReference type="GO" id="GO:0009055">
    <property type="term" value="F:electron transfer activity"/>
    <property type="evidence" value="ECO:0007669"/>
    <property type="project" value="InterPro"/>
</dbReference>
<accession>A0A2W5SD54</accession>
<reference evidence="1 2" key="1">
    <citation type="submission" date="2017-08" db="EMBL/GenBank/DDBJ databases">
        <title>Infants hospitalized years apart are colonized by the same room-sourced microbial strains.</title>
        <authorList>
            <person name="Brooks B."/>
            <person name="Olm M.R."/>
            <person name="Firek B.A."/>
            <person name="Baker R."/>
            <person name="Thomas B.C."/>
            <person name="Morowitz M.J."/>
            <person name="Banfield J.F."/>
        </authorList>
    </citation>
    <scope>NUCLEOTIDE SEQUENCE [LARGE SCALE GENOMIC DNA]</scope>
    <source>
        <strain evidence="1">S2_003_000_R2_11</strain>
    </source>
</reference>
<organism evidence="1 2">
    <name type="scientific">Cereibacter sphaeroides</name>
    <name type="common">Rhodobacter sphaeroides</name>
    <dbReference type="NCBI Taxonomy" id="1063"/>
    <lineage>
        <taxon>Bacteria</taxon>
        <taxon>Pseudomonadati</taxon>
        <taxon>Pseudomonadota</taxon>
        <taxon>Alphaproteobacteria</taxon>
        <taxon>Rhodobacterales</taxon>
        <taxon>Paracoccaceae</taxon>
        <taxon>Cereibacter</taxon>
    </lineage>
</organism>
<comment type="caution">
    <text evidence="1">The sequence shown here is derived from an EMBL/GenBank/DDBJ whole genome shotgun (WGS) entry which is preliminary data.</text>
</comment>
<protein>
    <submittedName>
        <fullName evidence="1">Cytochrome C</fullName>
    </submittedName>
</protein>
<sequence>MAGFLAACLPIGGSGPTPGRPTGAEDFASYCAGCHGATGKGYGEAAAGLSERPANLTTIAARNDGSFPMTRVMAHIWGYAQEDGRVMPKFAPLLDGDLVLFDGGDGIATPTPLRLVQLGQYVQSLQGS</sequence>
<dbReference type="Proteomes" id="UP000248975">
    <property type="component" value="Unassembled WGS sequence"/>
</dbReference>
<proteinExistence type="predicted"/>
<dbReference type="Gene3D" id="1.10.760.10">
    <property type="entry name" value="Cytochrome c-like domain"/>
    <property type="match status" value="1"/>
</dbReference>